<dbReference type="AlphaFoldDB" id="A0A221W0T5"/>
<name>A0A221W0T5_9PSEU</name>
<dbReference type="Proteomes" id="UP000204221">
    <property type="component" value="Chromosome"/>
</dbReference>
<dbReference type="GO" id="GO:0045439">
    <property type="term" value="F:isopenicillin-N epimerase activity"/>
    <property type="evidence" value="ECO:0007669"/>
    <property type="project" value="UniProtKB-EC"/>
</dbReference>
<evidence type="ECO:0000259" key="1">
    <source>
        <dbReference type="Pfam" id="PF00266"/>
    </source>
</evidence>
<dbReference type="InterPro" id="IPR015422">
    <property type="entry name" value="PyrdxlP-dep_Trfase_small"/>
</dbReference>
<evidence type="ECO:0000313" key="3">
    <source>
        <dbReference type="Proteomes" id="UP000204221"/>
    </source>
</evidence>
<dbReference type="InterPro" id="IPR015424">
    <property type="entry name" value="PyrdxlP-dep_Trfase"/>
</dbReference>
<dbReference type="EMBL" id="CP022521">
    <property type="protein sequence ID" value="ASO19377.1"/>
    <property type="molecule type" value="Genomic_DNA"/>
</dbReference>
<keyword evidence="2" id="KW-0413">Isomerase</keyword>
<dbReference type="EC" id="5.1.1.17" evidence="2"/>
<dbReference type="Gene3D" id="3.40.640.10">
    <property type="entry name" value="Type I PLP-dependent aspartate aminotransferase-like (Major domain)"/>
    <property type="match status" value="1"/>
</dbReference>
<reference evidence="2 3" key="1">
    <citation type="submission" date="2017-07" db="EMBL/GenBank/DDBJ databases">
        <title>Complete genome sequence of Actinoalloteichus hoggarensis DSM 45943, type strain of Actinoalloteichus hoggarensis.</title>
        <authorList>
            <person name="Ruckert C."/>
            <person name="Nouioui I."/>
            <person name="Willmese J."/>
            <person name="van Wezel G."/>
            <person name="Klenk H.-P."/>
            <person name="Kalinowski J."/>
            <person name="Zotchev S.B."/>
        </authorList>
    </citation>
    <scope>NUCLEOTIDE SEQUENCE [LARGE SCALE GENOMIC DNA]</scope>
    <source>
        <strain evidence="2 3">DSM 45943</strain>
    </source>
</reference>
<dbReference type="PANTHER" id="PTHR43586">
    <property type="entry name" value="CYSTEINE DESULFURASE"/>
    <property type="match status" value="1"/>
</dbReference>
<organism evidence="2 3">
    <name type="scientific">Actinoalloteichus hoggarensis</name>
    <dbReference type="NCBI Taxonomy" id="1470176"/>
    <lineage>
        <taxon>Bacteria</taxon>
        <taxon>Bacillati</taxon>
        <taxon>Actinomycetota</taxon>
        <taxon>Actinomycetes</taxon>
        <taxon>Pseudonocardiales</taxon>
        <taxon>Pseudonocardiaceae</taxon>
        <taxon>Actinoalloteichus</taxon>
    </lineage>
</organism>
<sequence>MRTTVCEGRGTVRDVGAPADWERRWAKGRICHGLFDSVEFSWGDFASRRAEPCSGEVRRPSLGRVREAFGEQFQIPDGYLNTAATGVPPLRTGRQVAAAVEDWYTAAHPNASFDDEVETARAAFAALTGTDPGRVAIGSAVSHLIGMIAAALPAGARVLAVRDEFGSVVRPFVTQADRGITVTEVDFDDLAAHVPGHDLVTVAVTQSLDGRTVDLAALRAAAESTGARVLLDVSQAAGWQPLSLGWADWVVGVSHKWLLSPNGACWLACSERGLAEVRPHAASWYAAADRWQNLYGAGPAPADGARGLDTSPIWHAHIGAAASLTWLASLDLAEVRDHCVGLADLLSERLGREPAGSAIVAMDLPEGAGRIAEAGVAASVRGGRVRLSFHLYNTEDDVLQVVRALGR</sequence>
<dbReference type="InterPro" id="IPR000192">
    <property type="entry name" value="Aminotrans_V_dom"/>
</dbReference>
<dbReference type="PANTHER" id="PTHR43586:SF21">
    <property type="entry name" value="PYRIDOXAL PHOSPHATE (PLP)-DEPENDENT ASPARTATE AMINOTRANSFERASE SUPERFAMILY"/>
    <property type="match status" value="1"/>
</dbReference>
<dbReference type="KEGG" id="ahg:AHOG_08665"/>
<protein>
    <submittedName>
        <fullName evidence="2">Isopenicillin N epimerase</fullName>
        <ecNumber evidence="2">5.1.1.17</ecNumber>
    </submittedName>
</protein>
<dbReference type="InterPro" id="IPR015421">
    <property type="entry name" value="PyrdxlP-dep_Trfase_major"/>
</dbReference>
<dbReference type="SUPFAM" id="SSF53383">
    <property type="entry name" value="PLP-dependent transferases"/>
    <property type="match status" value="1"/>
</dbReference>
<gene>
    <name evidence="2" type="primary">cefD</name>
    <name evidence="2" type="ORF">AHOG_08665</name>
</gene>
<dbReference type="Pfam" id="PF00266">
    <property type="entry name" value="Aminotran_5"/>
    <property type="match status" value="1"/>
</dbReference>
<keyword evidence="3" id="KW-1185">Reference proteome</keyword>
<dbReference type="OrthoDB" id="250246at2"/>
<evidence type="ECO:0000313" key="2">
    <source>
        <dbReference type="EMBL" id="ASO19377.1"/>
    </source>
</evidence>
<dbReference type="Gene3D" id="3.90.1150.10">
    <property type="entry name" value="Aspartate Aminotransferase, domain 1"/>
    <property type="match status" value="1"/>
</dbReference>
<proteinExistence type="predicted"/>
<accession>A0A221W0T5</accession>
<feature type="domain" description="Aminotransferase class V" evidence="1">
    <location>
        <begin position="79"/>
        <end position="352"/>
    </location>
</feature>